<dbReference type="EMBL" id="LR796294">
    <property type="protein sequence ID" value="CAB4134817.1"/>
    <property type="molecule type" value="Genomic_DNA"/>
</dbReference>
<proteinExistence type="predicted"/>
<evidence type="ECO:0000313" key="1">
    <source>
        <dbReference type="EMBL" id="CAB4131559.1"/>
    </source>
</evidence>
<accession>A0A6J5LPA7</accession>
<sequence length="153" mass="17611">MTKAKTPKVNTKNILTNKEKASLEKQLNVITAKQFDAYDKIEVLQYFDWADEFIYLPKAIRKLADSVYHQNTTEYTSTILMRDRLLKELGTLLSGIRAYKQNEKEFIRLVRPQIKAQQRTLEAVNRKLDNHTRAVEAGTCTVCGRCGKDSKGK</sequence>
<reference evidence="2" key="1">
    <citation type="submission" date="2020-04" db="EMBL/GenBank/DDBJ databases">
        <authorList>
            <person name="Chiriac C."/>
            <person name="Salcher M."/>
            <person name="Ghai R."/>
            <person name="Kavagutti S V."/>
        </authorList>
    </citation>
    <scope>NUCLEOTIDE SEQUENCE</scope>
</reference>
<organism evidence="2">
    <name type="scientific">uncultured Caudovirales phage</name>
    <dbReference type="NCBI Taxonomy" id="2100421"/>
    <lineage>
        <taxon>Viruses</taxon>
        <taxon>Duplodnaviria</taxon>
        <taxon>Heunggongvirae</taxon>
        <taxon>Uroviricota</taxon>
        <taxon>Caudoviricetes</taxon>
        <taxon>Peduoviridae</taxon>
        <taxon>Maltschvirus</taxon>
        <taxon>Maltschvirus maltsch</taxon>
    </lineage>
</organism>
<dbReference type="EMBL" id="LR796249">
    <property type="protein sequence ID" value="CAB4131559.1"/>
    <property type="molecule type" value="Genomic_DNA"/>
</dbReference>
<name>A0A6J5LPA7_9CAUD</name>
<evidence type="ECO:0000313" key="2">
    <source>
        <dbReference type="EMBL" id="CAB4134817.1"/>
    </source>
</evidence>
<protein>
    <submittedName>
        <fullName evidence="2">Uncharacterized protein</fullName>
    </submittedName>
</protein>
<gene>
    <name evidence="1" type="ORF">UFOVP127_153</name>
    <name evidence="2" type="ORF">UFOVP276_16</name>
</gene>